<dbReference type="Proteomes" id="UP000198757">
    <property type="component" value="Unassembled WGS sequence"/>
</dbReference>
<keyword evidence="2" id="KW-0798">TonB box</keyword>
<dbReference type="NCBIfam" id="TIGR04056">
    <property type="entry name" value="OMP_RagA_SusC"/>
    <property type="match status" value="1"/>
</dbReference>
<evidence type="ECO:0000259" key="5">
    <source>
        <dbReference type="Pfam" id="PF07715"/>
    </source>
</evidence>
<keyword evidence="1" id="KW-0812">Transmembrane</keyword>
<dbReference type="RefSeq" id="WP_090389403.1">
    <property type="nucleotide sequence ID" value="NZ_FMZO01000003.1"/>
</dbReference>
<keyword evidence="1" id="KW-1134">Transmembrane beta strand</keyword>
<sequence length="1071" mass="119075">MIRSTLFLLLLFSISVFPALAQAQKITGTVQDEAGAPVVNATLSVKGTTTTVLADTAGRFAVPARENDVLNVSSVGYQTREVTVGVSPELNIILKKTDQGMDEVVVVGYGVQKRAHVAGAVDQIKGDQIAKRPVSNLVQGLQGLSPNLNIGFTNGAPGTQASLNIRGLTSINGGEPLIVIDGSVANSGDLYSLNQNDVETITVLRDAASAAIYGGRASFGVILVTTKSGKMGKTQVSYSNFFTKSRQSVTPTPITDPYVYSRLLQISTENTPWKYVKFDDEYYKWAKDRSENPSLPAVRVNPKDATQWQYMGNTNWADYFFNKSSFSQQHTVTFSGGTGRDAEKPIHYYVSAGFTKENGLLKLARDDWRRFNTRAKVDFKPFSWLKIENNMQVYQTDRVAPNVLSNPNNFGGLFNLVPTDVAQNPDGTWANTAGGRLAAAIQDGGRNGSRLTGFQDIPSFTATFLKGDLVVKGQASIRREMNRLGLFSKSYQIGFGPDDVREQGDLTGSVYESTGILSQDIYDLNATYNKKLGDHAFTVLAGYNQESWDSRTTNVNASGLISPSAPFLELTTGPVTKGAGYSAYAIQGVFGRINYNYKEKYGIEGNARYDGSSRFLPGDKWGFFPSVAGYWNVHKESFFEGPSKVLTNFKLRSSYGWLGNQNLRDYFRIYDRLDTRLSNYLIDGNITTVAGSAPQLSINPNTFTWEKVGQLNLGTDITVLNRVSASFDYYFRNTTGMIYTPRVVPAVLGTTAPPENNADLQTKGWELTLTYNNNFDVAGKPLSVNAKVILSDNQSRITKVDNEQQDLSRWRVGQDPNAIYGLVSDGFFKSQEEIEKLDESGIVPWGSLDIIPGWMKFVDQDKNGKIEKPLTGKDMKDYVVIGNSNSRYRYGVNLDFSWNNIDLSVFLQGVGKKDYYPADYLFWGAYQQPYANYYPWLLDFYRGTSDDEATRAKHSAEYIRLGLADQNLNSRYPVLQSWLADNRENKGLDIPQTKYLLNAAYLRVKNLTLGYTLPQRLTGKIGMSSLRLFVTGENLFEFTKMDKFFDPEAIDTDGYSYPFMRKYSCGLQVNF</sequence>
<keyword evidence="3" id="KW-0732">Signal</keyword>
<dbReference type="Pfam" id="PF13715">
    <property type="entry name" value="CarbopepD_reg_2"/>
    <property type="match status" value="1"/>
</dbReference>
<dbReference type="Gene3D" id="2.60.40.1120">
    <property type="entry name" value="Carboxypeptidase-like, regulatory domain"/>
    <property type="match status" value="1"/>
</dbReference>
<keyword evidence="1" id="KW-0813">Transport</keyword>
<dbReference type="InterPro" id="IPR023997">
    <property type="entry name" value="TonB-dep_OMP_SusC/RagA_CS"/>
</dbReference>
<dbReference type="NCBIfam" id="TIGR04057">
    <property type="entry name" value="SusC_RagA_signa"/>
    <property type="match status" value="1"/>
</dbReference>
<comment type="similarity">
    <text evidence="1 2">Belongs to the TonB-dependent receptor family.</text>
</comment>
<feature type="chain" id="PRO_5011700864" evidence="3">
    <location>
        <begin position="22"/>
        <end position="1071"/>
    </location>
</feature>
<dbReference type="Pfam" id="PF00593">
    <property type="entry name" value="TonB_dep_Rec_b-barrel"/>
    <property type="match status" value="1"/>
</dbReference>
<keyword evidence="1 2" id="KW-0472">Membrane</keyword>
<evidence type="ECO:0000259" key="4">
    <source>
        <dbReference type="Pfam" id="PF00593"/>
    </source>
</evidence>
<dbReference type="EMBL" id="FMZO01000003">
    <property type="protein sequence ID" value="SDC65752.1"/>
    <property type="molecule type" value="Genomic_DNA"/>
</dbReference>
<dbReference type="InterPro" id="IPR039426">
    <property type="entry name" value="TonB-dep_rcpt-like"/>
</dbReference>
<feature type="signal peptide" evidence="3">
    <location>
        <begin position="1"/>
        <end position="21"/>
    </location>
</feature>
<dbReference type="SUPFAM" id="SSF49464">
    <property type="entry name" value="Carboxypeptidase regulatory domain-like"/>
    <property type="match status" value="1"/>
</dbReference>
<gene>
    <name evidence="6" type="ORF">SAMN04487894_103235</name>
</gene>
<dbReference type="InterPro" id="IPR023996">
    <property type="entry name" value="TonB-dep_OMP_SusC/RagA"/>
</dbReference>
<dbReference type="Gene3D" id="2.170.130.10">
    <property type="entry name" value="TonB-dependent receptor, plug domain"/>
    <property type="match status" value="1"/>
</dbReference>
<evidence type="ECO:0000256" key="1">
    <source>
        <dbReference type="PROSITE-ProRule" id="PRU01360"/>
    </source>
</evidence>
<accession>A0A1G6NDA8</accession>
<dbReference type="STRING" id="1285928.SAMN04487894_103235"/>
<dbReference type="InterPro" id="IPR037066">
    <property type="entry name" value="Plug_dom_sf"/>
</dbReference>
<dbReference type="InterPro" id="IPR012910">
    <property type="entry name" value="Plug_dom"/>
</dbReference>
<dbReference type="OrthoDB" id="604358at2"/>
<name>A0A1G6NDA8_NIADE</name>
<organism evidence="6 7">
    <name type="scientific">Niabella drilacis (strain DSM 25811 / CCM 8410 / CCUG 62505 / LMG 26954 / E90)</name>
    <dbReference type="NCBI Taxonomy" id="1285928"/>
    <lineage>
        <taxon>Bacteria</taxon>
        <taxon>Pseudomonadati</taxon>
        <taxon>Bacteroidota</taxon>
        <taxon>Chitinophagia</taxon>
        <taxon>Chitinophagales</taxon>
        <taxon>Chitinophagaceae</taxon>
        <taxon>Niabella</taxon>
    </lineage>
</organism>
<evidence type="ECO:0000256" key="3">
    <source>
        <dbReference type="SAM" id="SignalP"/>
    </source>
</evidence>
<dbReference type="SUPFAM" id="SSF56935">
    <property type="entry name" value="Porins"/>
    <property type="match status" value="1"/>
</dbReference>
<dbReference type="AlphaFoldDB" id="A0A1G6NDA8"/>
<dbReference type="PROSITE" id="PS52016">
    <property type="entry name" value="TONB_DEPENDENT_REC_3"/>
    <property type="match status" value="1"/>
</dbReference>
<evidence type="ECO:0000256" key="2">
    <source>
        <dbReference type="RuleBase" id="RU003357"/>
    </source>
</evidence>
<feature type="domain" description="TonB-dependent receptor plug" evidence="5">
    <location>
        <begin position="116"/>
        <end position="221"/>
    </location>
</feature>
<comment type="subcellular location">
    <subcellularLocation>
        <location evidence="1">Cell outer membrane</location>
        <topology evidence="1">Multi-pass membrane protein</topology>
    </subcellularLocation>
</comment>
<dbReference type="InterPro" id="IPR008969">
    <property type="entry name" value="CarboxyPept-like_regulatory"/>
</dbReference>
<keyword evidence="1" id="KW-0998">Cell outer membrane</keyword>
<dbReference type="InterPro" id="IPR000531">
    <property type="entry name" value="Beta-barrel_TonB"/>
</dbReference>
<dbReference type="GO" id="GO:0009279">
    <property type="term" value="C:cell outer membrane"/>
    <property type="evidence" value="ECO:0007669"/>
    <property type="project" value="UniProtKB-SubCell"/>
</dbReference>
<feature type="domain" description="TonB-dependent receptor-like beta-barrel" evidence="4">
    <location>
        <begin position="428"/>
        <end position="789"/>
    </location>
</feature>
<keyword evidence="7" id="KW-1185">Reference proteome</keyword>
<reference evidence="7" key="1">
    <citation type="submission" date="2016-10" db="EMBL/GenBank/DDBJ databases">
        <authorList>
            <person name="Varghese N."/>
            <person name="Submissions S."/>
        </authorList>
    </citation>
    <scope>NUCLEOTIDE SEQUENCE [LARGE SCALE GENOMIC DNA]</scope>
    <source>
        <strain evidence="7">DSM 25811 / CCM 8410 / LMG 26954 / E90</strain>
    </source>
</reference>
<protein>
    <submittedName>
        <fullName evidence="6">TonB-linked outer membrane protein, SusC/RagA family</fullName>
    </submittedName>
</protein>
<proteinExistence type="inferred from homology"/>
<evidence type="ECO:0000313" key="7">
    <source>
        <dbReference type="Proteomes" id="UP000198757"/>
    </source>
</evidence>
<dbReference type="Pfam" id="PF07715">
    <property type="entry name" value="Plug"/>
    <property type="match status" value="1"/>
</dbReference>
<evidence type="ECO:0000313" key="6">
    <source>
        <dbReference type="EMBL" id="SDC65752.1"/>
    </source>
</evidence>